<dbReference type="InterPro" id="IPR036291">
    <property type="entry name" value="NAD(P)-bd_dom_sf"/>
</dbReference>
<dbReference type="Gene3D" id="3.40.50.720">
    <property type="entry name" value="NAD(P)-binding Rossmann-like Domain"/>
    <property type="match status" value="1"/>
</dbReference>
<dbReference type="EMBL" id="JAVRHZ010000001">
    <property type="protein sequence ID" value="MDT0555003.1"/>
    <property type="molecule type" value="Genomic_DNA"/>
</dbReference>
<comment type="caution">
    <text evidence="2">The sequence shown here is derived from an EMBL/GenBank/DDBJ whole genome shotgun (WGS) entry which is preliminary data.</text>
</comment>
<protein>
    <submittedName>
        <fullName evidence="2">DUF2520 domain-containing protein</fullName>
    </submittedName>
</protein>
<dbReference type="SUPFAM" id="SSF48179">
    <property type="entry name" value="6-phosphogluconate dehydrogenase C-terminal domain-like"/>
    <property type="match status" value="1"/>
</dbReference>
<dbReference type="Pfam" id="PF10728">
    <property type="entry name" value="DUF2520"/>
    <property type="match status" value="1"/>
</dbReference>
<dbReference type="PANTHER" id="PTHR40459">
    <property type="entry name" value="CONSERVED HYPOTHETICAL ALANINE AND LEUCINE RICH PROTEIN"/>
    <property type="match status" value="1"/>
</dbReference>
<proteinExistence type="predicted"/>
<evidence type="ECO:0000313" key="3">
    <source>
        <dbReference type="Proteomes" id="UP001254488"/>
    </source>
</evidence>
<dbReference type="Proteomes" id="UP001254488">
    <property type="component" value="Unassembled WGS sequence"/>
</dbReference>
<dbReference type="InterPro" id="IPR008927">
    <property type="entry name" value="6-PGluconate_DH-like_C_sf"/>
</dbReference>
<dbReference type="RefSeq" id="WP_311331957.1">
    <property type="nucleotide sequence ID" value="NZ_JAVRHZ010000001.1"/>
</dbReference>
<dbReference type="InterPro" id="IPR037108">
    <property type="entry name" value="TM1727-like_C_sf"/>
</dbReference>
<accession>A0ABU2Y9Z2</accession>
<name>A0ABU2Y9Z2_9FLAO</name>
<gene>
    <name evidence="2" type="ORF">RM538_03245</name>
</gene>
<dbReference type="SUPFAM" id="SSF51735">
    <property type="entry name" value="NAD(P)-binding Rossmann-fold domains"/>
    <property type="match status" value="1"/>
</dbReference>
<evidence type="ECO:0000313" key="2">
    <source>
        <dbReference type="EMBL" id="MDT0555003.1"/>
    </source>
</evidence>
<organism evidence="2 3">
    <name type="scientific">Patiriisocius hiemis</name>
    <dbReference type="NCBI Taxonomy" id="3075604"/>
    <lineage>
        <taxon>Bacteria</taxon>
        <taxon>Pseudomonadati</taxon>
        <taxon>Bacteroidota</taxon>
        <taxon>Flavobacteriia</taxon>
        <taxon>Flavobacteriales</taxon>
        <taxon>Flavobacteriaceae</taxon>
        <taxon>Patiriisocius</taxon>
    </lineage>
</organism>
<feature type="domain" description="DUF2520" evidence="1">
    <location>
        <begin position="127"/>
        <end position="251"/>
    </location>
</feature>
<reference evidence="2 3" key="1">
    <citation type="submission" date="2023-09" db="EMBL/GenBank/DDBJ databases">
        <authorList>
            <person name="Rey-Velasco X."/>
        </authorList>
    </citation>
    <scope>NUCLEOTIDE SEQUENCE [LARGE SCALE GENOMIC DNA]</scope>
    <source>
        <strain evidence="2 3">W242</strain>
    </source>
</reference>
<dbReference type="Gene3D" id="1.10.1040.20">
    <property type="entry name" value="ProC-like, C-terminal domain"/>
    <property type="match status" value="1"/>
</dbReference>
<keyword evidence="3" id="KW-1185">Reference proteome</keyword>
<evidence type="ECO:0000259" key="1">
    <source>
        <dbReference type="Pfam" id="PF10728"/>
    </source>
</evidence>
<dbReference type="InterPro" id="IPR018931">
    <property type="entry name" value="DUF2520"/>
</dbReference>
<sequence>MYFSNMINVCLLGFGSVNFHLATAFVASKKVMINCIYNRSEIELPETFKNIPFTTKLKEIPESQVYIIGITDDAIQSFSNAIPFKNKLVVHTSGGVSISKLNSKNRKGVFYPLQTFSNSSELDFSKIPICVEAENEEDTALLIKLGSTISENVQKINSNKRETLHLAAVLVNNFTNHLFYIASEITKENNLDFSLLQPLIKETVQKLKTLNPIEAQTGPALRNDNQTIEKHLHLLRDEQQRELYKQLTESIQKTHGKKL</sequence>
<dbReference type="PANTHER" id="PTHR40459:SF1">
    <property type="entry name" value="CONSERVED HYPOTHETICAL ALANINE AND LEUCINE RICH PROTEIN"/>
    <property type="match status" value="1"/>
</dbReference>